<keyword evidence="5" id="KW-1185">Reference proteome</keyword>
<evidence type="ECO:0000313" key="4">
    <source>
        <dbReference type="EMBL" id="SDK67417.1"/>
    </source>
</evidence>
<dbReference type="InterPro" id="IPR010998">
    <property type="entry name" value="Integrase_recombinase_N"/>
</dbReference>
<evidence type="ECO:0000256" key="2">
    <source>
        <dbReference type="ARBA" id="ARBA00023172"/>
    </source>
</evidence>
<dbReference type="GO" id="GO:0015074">
    <property type="term" value="P:DNA integration"/>
    <property type="evidence" value="ECO:0007669"/>
    <property type="project" value="InterPro"/>
</dbReference>
<evidence type="ECO:0000313" key="5">
    <source>
        <dbReference type="Proteomes" id="UP000198683"/>
    </source>
</evidence>
<accession>A0A1G9DU66</accession>
<evidence type="ECO:0000256" key="1">
    <source>
        <dbReference type="ARBA" id="ARBA00023125"/>
    </source>
</evidence>
<dbReference type="Gene3D" id="1.10.150.130">
    <property type="match status" value="1"/>
</dbReference>
<evidence type="ECO:0000256" key="3">
    <source>
        <dbReference type="SAM" id="MobiDB-lite"/>
    </source>
</evidence>
<dbReference type="InterPro" id="IPR011010">
    <property type="entry name" value="DNA_brk_join_enz"/>
</dbReference>
<dbReference type="AlphaFoldDB" id="A0A1G9DU66"/>
<dbReference type="SUPFAM" id="SSF56349">
    <property type="entry name" value="DNA breaking-rejoining enzymes"/>
    <property type="match status" value="1"/>
</dbReference>
<organism evidence="4 5">
    <name type="scientific">Nonomuraea maritima</name>
    <dbReference type="NCBI Taxonomy" id="683260"/>
    <lineage>
        <taxon>Bacteria</taxon>
        <taxon>Bacillati</taxon>
        <taxon>Actinomycetota</taxon>
        <taxon>Actinomycetes</taxon>
        <taxon>Streptosporangiales</taxon>
        <taxon>Streptosporangiaceae</taxon>
        <taxon>Nonomuraea</taxon>
    </lineage>
</organism>
<dbReference type="Gene3D" id="1.10.443.10">
    <property type="entry name" value="Intergrase catalytic core"/>
    <property type="match status" value="1"/>
</dbReference>
<evidence type="ECO:0008006" key="6">
    <source>
        <dbReference type="Google" id="ProtNLM"/>
    </source>
</evidence>
<proteinExistence type="predicted"/>
<dbReference type="GO" id="GO:0003677">
    <property type="term" value="F:DNA binding"/>
    <property type="evidence" value="ECO:0007669"/>
    <property type="project" value="UniProtKB-KW"/>
</dbReference>
<dbReference type="STRING" id="683260.SAMN05421874_1101"/>
<protein>
    <recommendedName>
        <fullName evidence="6">Phage integrase family protein</fullName>
    </recommendedName>
</protein>
<keyword evidence="1" id="KW-0238">DNA-binding</keyword>
<dbReference type="EMBL" id="FNFB01000010">
    <property type="protein sequence ID" value="SDK67417.1"/>
    <property type="molecule type" value="Genomic_DNA"/>
</dbReference>
<name>A0A1G9DU66_9ACTN</name>
<dbReference type="InterPro" id="IPR013762">
    <property type="entry name" value="Integrase-like_cat_sf"/>
</dbReference>
<dbReference type="GO" id="GO:0006310">
    <property type="term" value="P:DNA recombination"/>
    <property type="evidence" value="ECO:0007669"/>
    <property type="project" value="UniProtKB-KW"/>
</dbReference>
<reference evidence="4 5" key="1">
    <citation type="submission" date="2016-10" db="EMBL/GenBank/DDBJ databases">
        <authorList>
            <person name="de Groot N.N."/>
        </authorList>
    </citation>
    <scope>NUCLEOTIDE SEQUENCE [LARGE SCALE GENOMIC DNA]</scope>
    <source>
        <strain evidence="4 5">CGMCC 4.5681</strain>
    </source>
</reference>
<feature type="region of interest" description="Disordered" evidence="3">
    <location>
        <begin position="232"/>
        <end position="253"/>
    </location>
</feature>
<dbReference type="Proteomes" id="UP000198683">
    <property type="component" value="Unassembled WGS sequence"/>
</dbReference>
<sequence length="310" mass="34311">MDRLWVSVLQRVFDVIDEKNEAIRKAKQSDDPEVRASARGKRITGPATKQRIRATLSTVLSDAVRQQVISVNNAGAIKLESAKRPKALVWTKQRVEAYEAKFAERLAVVRAEAGGKKVSAVRVWESAELRPSPVMVWTPVQLGAFLDVAAQHRLYALFHLIAFRGLRRGEGCGARWVDLDVDERTLAVEKQLVQIGWEFEEGAPKTEASDGVIALDTGTVAVLKEHRVRQTEDAWRGARGGRTPAASSLTRTAPSCTRRGSANCSLNSRSRRACRRSGCTTYGTVPPLWRTPPARTRRWSARCCGTARPT</sequence>
<gene>
    <name evidence="4" type="ORF">SAMN05421874_1101</name>
</gene>
<keyword evidence="2" id="KW-0233">DNA recombination</keyword>